<dbReference type="Proteomes" id="UP000037046">
    <property type="component" value="Unassembled WGS sequence"/>
</dbReference>
<evidence type="ECO:0000313" key="9">
    <source>
        <dbReference type="EMBL" id="KNX42999.1"/>
    </source>
</evidence>
<dbReference type="RefSeq" id="WP_050661353.1">
    <property type="nucleotide sequence ID" value="NZ_CP118494.1"/>
</dbReference>
<keyword evidence="5 7" id="KW-1133">Transmembrane helix</keyword>
<dbReference type="InterPro" id="IPR051800">
    <property type="entry name" value="PqiA-PqiB_transport"/>
</dbReference>
<organism evidence="9 10">
    <name type="scientific">Roseovarius tolerans</name>
    <dbReference type="NCBI Taxonomy" id="74031"/>
    <lineage>
        <taxon>Bacteria</taxon>
        <taxon>Pseudomonadati</taxon>
        <taxon>Pseudomonadota</taxon>
        <taxon>Alphaproteobacteria</taxon>
        <taxon>Rhodobacterales</taxon>
        <taxon>Roseobacteraceae</taxon>
        <taxon>Roseovarius</taxon>
    </lineage>
</organism>
<comment type="caution">
    <text evidence="9">The sequence shown here is derived from an EMBL/GenBank/DDBJ whole genome shotgun (WGS) entry which is preliminary data.</text>
</comment>
<evidence type="ECO:0000256" key="6">
    <source>
        <dbReference type="ARBA" id="ARBA00023136"/>
    </source>
</evidence>
<reference evidence="10" key="1">
    <citation type="submission" date="2015-07" db="EMBL/GenBank/DDBJ databases">
        <title>Draft Genome Sequence of Roseovarius tolerans EL-164, a producer of N-Acylated Alanine Methyl Esters (NAMEs).</title>
        <authorList>
            <person name="Voget S."/>
            <person name="Bruns H."/>
            <person name="Wagner-Doebler I."/>
            <person name="Schulz S."/>
            <person name="Daniel R."/>
        </authorList>
    </citation>
    <scope>NUCLEOTIDE SEQUENCE [LARGE SCALE GENOMIC DNA]</scope>
    <source>
        <strain evidence="10">EL-164</strain>
    </source>
</reference>
<dbReference type="Pfam" id="PF02470">
    <property type="entry name" value="MlaD"/>
    <property type="match status" value="2"/>
</dbReference>
<feature type="domain" description="Mce/MlaD" evidence="8">
    <location>
        <begin position="50"/>
        <end position="126"/>
    </location>
</feature>
<keyword evidence="10" id="KW-1185">Reference proteome</keyword>
<evidence type="ECO:0000256" key="7">
    <source>
        <dbReference type="SAM" id="Phobius"/>
    </source>
</evidence>
<keyword evidence="6 7" id="KW-0472">Membrane</keyword>
<evidence type="ECO:0000256" key="5">
    <source>
        <dbReference type="ARBA" id="ARBA00022989"/>
    </source>
</evidence>
<evidence type="ECO:0000256" key="4">
    <source>
        <dbReference type="ARBA" id="ARBA00022692"/>
    </source>
</evidence>
<evidence type="ECO:0000256" key="3">
    <source>
        <dbReference type="ARBA" id="ARBA00022519"/>
    </source>
</evidence>
<evidence type="ECO:0000313" key="10">
    <source>
        <dbReference type="Proteomes" id="UP000037046"/>
    </source>
</evidence>
<comment type="subcellular location">
    <subcellularLocation>
        <location evidence="1">Cell inner membrane</location>
    </subcellularLocation>
</comment>
<dbReference type="InterPro" id="IPR003399">
    <property type="entry name" value="Mce/MlaD"/>
</dbReference>
<sequence length="688" mass="71462">MSDETTSPPEAPVSPAGRPVWQRLSIVWIVPLVALVVVLVIAWQNYADRGPLIEIGFENASGVRAGSTEVRYRDVKVGLVEEVGFAQGLGQVLVKVRLDEAVAPYVDSDARFWVVRPQVTTQGVSGLDTVLSGVFIEGLWDNEPGPATTRFEGLADAPLERLGTPGLRLTLRASGGAALTENAPILYRGIEVGRIGKPVISDEGSTAEAEAVIYAPHDRLINSATRFWDASGFSFSFGPGGAAVDFSSIASLVSGGITFDTMLSGGTSVDPGARFTVFAEQSAAQSSIFSRNEGEALTLSVLFDENITGLSTGAPVELNGLRIGEVEALNGLVDEAQFGDGNVRLAVTLAIRPGRLGLAGENGTDNALDFLRARVAEGLRARLATASILTGGLKVELVEVPNAPEAQITETEGAPPVLPTTDSEIADVSATAEGVFERINALPVEEVMAQAITLMQNANTLIASDDTRAVPGNVNALLTEAQALPARLDTTLAELETLIAQINEQALAARVSSLLDEAAGAARSVGSATEGLPQLIDRLDAVAARAGEVELDVLASDLSALLASAERLIGQDDTRALPGQLNATLGELALVLEELRAGGVVDNAVAALDSARSAADTFAEAGGDLPGLIAEARGVLARANTTLEGYQAQGGVGRDARAALREVEAAAKAVASLARAIERNPNSLIRGR</sequence>
<dbReference type="PANTHER" id="PTHR30462:SF2">
    <property type="entry name" value="INTERMEMBRANE TRANSPORT PROTEIN PQIB"/>
    <property type="match status" value="1"/>
</dbReference>
<proteinExistence type="predicted"/>
<dbReference type="PATRIC" id="fig|74031.6.peg.414"/>
<dbReference type="GO" id="GO:0005886">
    <property type="term" value="C:plasma membrane"/>
    <property type="evidence" value="ECO:0007669"/>
    <property type="project" value="UniProtKB-SubCell"/>
</dbReference>
<accession>A0A0L6CZ28</accession>
<keyword evidence="3" id="KW-0997">Cell inner membrane</keyword>
<keyword evidence="4 7" id="KW-0812">Transmembrane</keyword>
<feature type="domain" description="Mce/MlaD" evidence="8">
    <location>
        <begin position="166"/>
        <end position="248"/>
    </location>
</feature>
<dbReference type="STRING" id="74031.SAMN04488077_10373"/>
<feature type="transmembrane region" description="Helical" evidence="7">
    <location>
        <begin position="20"/>
        <end position="43"/>
    </location>
</feature>
<protein>
    <submittedName>
        <fullName evidence="9">Paraquat-inducible protein B</fullName>
    </submittedName>
</protein>
<evidence type="ECO:0000256" key="1">
    <source>
        <dbReference type="ARBA" id="ARBA00004533"/>
    </source>
</evidence>
<dbReference type="AlphaFoldDB" id="A0A0L6CZ28"/>
<dbReference type="PANTHER" id="PTHR30462">
    <property type="entry name" value="INTERMEMBRANE TRANSPORT PROTEIN PQIB-RELATED"/>
    <property type="match status" value="1"/>
</dbReference>
<name>A0A0L6CZ28_9RHOB</name>
<keyword evidence="2" id="KW-1003">Cell membrane</keyword>
<gene>
    <name evidence="9" type="primary">pqiB</name>
    <name evidence="9" type="ORF">ROTO_04040</name>
</gene>
<evidence type="ECO:0000256" key="2">
    <source>
        <dbReference type="ARBA" id="ARBA00022475"/>
    </source>
</evidence>
<evidence type="ECO:0000259" key="8">
    <source>
        <dbReference type="Pfam" id="PF02470"/>
    </source>
</evidence>
<dbReference type="EMBL" id="LGVV01000003">
    <property type="protein sequence ID" value="KNX42999.1"/>
    <property type="molecule type" value="Genomic_DNA"/>
</dbReference>